<proteinExistence type="predicted"/>
<organism evidence="3 4">
    <name type="scientific">Mya arenaria</name>
    <name type="common">Soft-shell clam</name>
    <dbReference type="NCBI Taxonomy" id="6604"/>
    <lineage>
        <taxon>Eukaryota</taxon>
        <taxon>Metazoa</taxon>
        <taxon>Spiralia</taxon>
        <taxon>Lophotrochozoa</taxon>
        <taxon>Mollusca</taxon>
        <taxon>Bivalvia</taxon>
        <taxon>Autobranchia</taxon>
        <taxon>Heteroconchia</taxon>
        <taxon>Euheterodonta</taxon>
        <taxon>Imparidentia</taxon>
        <taxon>Neoheterodontei</taxon>
        <taxon>Myida</taxon>
        <taxon>Myoidea</taxon>
        <taxon>Myidae</taxon>
        <taxon>Mya</taxon>
    </lineage>
</organism>
<sequence length="321" mass="35713">YNDNRVINSLLEFNAIRTWTMEIPVLSITLGQGGAGRRMPEITGCVKVVGVAAVVVIGLTIILLVVSFSSLEYYEYGFARRKSTGTVDTSRVYTYGKYLLGPDFKFKVFPAGSHDVVINNIAAFTSGRGVEVIVSAKFQYFLRRQELHLLHKAYDLNYQDVMRSSAVDAIKRACTDFNKTETFRNRSDVERHMFQAVQTRLGGKCCPEYCRDKPSAGLGADSGRSTEADDGEHPHTGTRATGGLYTNSTDQYIGTSATASYTNVVETARSRGLTLLYSTLNISQQAHKSSFDYLRALKENKQVHLTVDFQQRIAANAWTHQ</sequence>
<evidence type="ECO:0000313" key="3">
    <source>
        <dbReference type="EMBL" id="WAR22284.1"/>
    </source>
</evidence>
<evidence type="ECO:0008006" key="5">
    <source>
        <dbReference type="Google" id="ProtNLM"/>
    </source>
</evidence>
<reference evidence="3" key="1">
    <citation type="submission" date="2022-11" db="EMBL/GenBank/DDBJ databases">
        <title>Centuries of genome instability and evolution in soft-shell clam transmissible cancer (bioRxiv).</title>
        <authorList>
            <person name="Hart S.F.M."/>
            <person name="Yonemitsu M.A."/>
            <person name="Giersch R.M."/>
            <person name="Beal B.F."/>
            <person name="Arriagada G."/>
            <person name="Davis B.W."/>
            <person name="Ostrander E.A."/>
            <person name="Goff S.P."/>
            <person name="Metzger M.J."/>
        </authorList>
    </citation>
    <scope>NUCLEOTIDE SEQUENCE</scope>
    <source>
        <strain evidence="3">MELC-2E11</strain>
        <tissue evidence="3">Siphon/mantle</tissue>
    </source>
</reference>
<name>A0ABY7FM95_MYAAR</name>
<evidence type="ECO:0000256" key="1">
    <source>
        <dbReference type="SAM" id="MobiDB-lite"/>
    </source>
</evidence>
<feature type="region of interest" description="Disordered" evidence="1">
    <location>
        <begin position="217"/>
        <end position="244"/>
    </location>
</feature>
<accession>A0ABY7FM95</accession>
<dbReference type="EMBL" id="CP111023">
    <property type="protein sequence ID" value="WAR22284.1"/>
    <property type="molecule type" value="Genomic_DNA"/>
</dbReference>
<keyword evidence="2" id="KW-0472">Membrane</keyword>
<feature type="non-terminal residue" evidence="3">
    <location>
        <position position="321"/>
    </location>
</feature>
<feature type="compositionally biased region" description="Basic and acidic residues" evidence="1">
    <location>
        <begin position="224"/>
        <end position="235"/>
    </location>
</feature>
<keyword evidence="2" id="KW-0812">Transmembrane</keyword>
<feature type="transmembrane region" description="Helical" evidence="2">
    <location>
        <begin position="48"/>
        <end position="74"/>
    </location>
</feature>
<keyword evidence="4" id="KW-1185">Reference proteome</keyword>
<keyword evidence="2" id="KW-1133">Transmembrane helix</keyword>
<protein>
    <recommendedName>
        <fullName evidence="5">Band 7 domain-containing protein</fullName>
    </recommendedName>
</protein>
<gene>
    <name evidence="3" type="ORF">MAR_016258</name>
</gene>
<evidence type="ECO:0000313" key="4">
    <source>
        <dbReference type="Proteomes" id="UP001164746"/>
    </source>
</evidence>
<dbReference type="Proteomes" id="UP001164746">
    <property type="component" value="Chromosome 12"/>
</dbReference>
<evidence type="ECO:0000256" key="2">
    <source>
        <dbReference type="SAM" id="Phobius"/>
    </source>
</evidence>